<keyword evidence="4 8" id="KW-0812">Transmembrane</keyword>
<dbReference type="AlphaFoldDB" id="A0A6S7GWE4"/>
<evidence type="ECO:0000256" key="4">
    <source>
        <dbReference type="ARBA" id="ARBA00022692"/>
    </source>
</evidence>
<keyword evidence="6 8" id="KW-0472">Membrane</keyword>
<feature type="transmembrane region" description="Helical" evidence="8">
    <location>
        <begin position="319"/>
        <end position="343"/>
    </location>
</feature>
<evidence type="ECO:0000256" key="3">
    <source>
        <dbReference type="ARBA" id="ARBA00022475"/>
    </source>
</evidence>
<dbReference type="InterPro" id="IPR049452">
    <property type="entry name" value="Anoctamin_TM"/>
</dbReference>
<dbReference type="PANTHER" id="PTHR12308">
    <property type="entry name" value="ANOCTAMIN"/>
    <property type="match status" value="1"/>
</dbReference>
<dbReference type="Proteomes" id="UP001152795">
    <property type="component" value="Unassembled WGS sequence"/>
</dbReference>
<comment type="similarity">
    <text evidence="2 8">Belongs to the anoctamin family.</text>
</comment>
<reference evidence="12" key="1">
    <citation type="submission" date="2020-04" db="EMBL/GenBank/DDBJ databases">
        <authorList>
            <person name="Alioto T."/>
            <person name="Alioto T."/>
            <person name="Gomez Garrido J."/>
        </authorList>
    </citation>
    <scope>NUCLEOTIDE SEQUENCE</scope>
    <source>
        <strain evidence="12">A484AB</strain>
    </source>
</reference>
<comment type="subcellular location">
    <subcellularLocation>
        <location evidence="1">Cell membrane</location>
        <topology evidence="1">Multi-pass membrane protein</topology>
    </subcellularLocation>
    <subcellularLocation>
        <location evidence="8">Membrane</location>
        <topology evidence="8">Multi-pass membrane protein</topology>
    </subcellularLocation>
</comment>
<evidence type="ECO:0000313" key="13">
    <source>
        <dbReference type="Proteomes" id="UP001152795"/>
    </source>
</evidence>
<dbReference type="PANTHER" id="PTHR12308:SF84">
    <property type="entry name" value="ANOCTAMIN"/>
    <property type="match status" value="1"/>
</dbReference>
<dbReference type="GO" id="GO:0005254">
    <property type="term" value="F:chloride channel activity"/>
    <property type="evidence" value="ECO:0007669"/>
    <property type="project" value="TreeGrafter"/>
</dbReference>
<feature type="transmembrane region" description="Helical" evidence="8">
    <location>
        <begin position="567"/>
        <end position="590"/>
    </location>
</feature>
<evidence type="ECO:0000256" key="9">
    <source>
        <dbReference type="SAM" id="MobiDB-lite"/>
    </source>
</evidence>
<organism evidence="12 13">
    <name type="scientific">Paramuricea clavata</name>
    <name type="common">Red gorgonian</name>
    <name type="synonym">Violescent sea-whip</name>
    <dbReference type="NCBI Taxonomy" id="317549"/>
    <lineage>
        <taxon>Eukaryota</taxon>
        <taxon>Metazoa</taxon>
        <taxon>Cnidaria</taxon>
        <taxon>Anthozoa</taxon>
        <taxon>Octocorallia</taxon>
        <taxon>Malacalcyonacea</taxon>
        <taxon>Plexauridae</taxon>
        <taxon>Paramuricea</taxon>
    </lineage>
</organism>
<keyword evidence="5 8" id="KW-1133">Transmembrane helix</keyword>
<gene>
    <name evidence="12" type="ORF">PACLA_8A036793</name>
</gene>
<feature type="domain" description="Anoctamin dimerisation" evidence="11">
    <location>
        <begin position="64"/>
        <end position="305"/>
    </location>
</feature>
<feature type="transmembrane region" description="Helical" evidence="8">
    <location>
        <begin position="734"/>
        <end position="757"/>
    </location>
</feature>
<feature type="transmembrane region" description="Helical" evidence="8">
    <location>
        <begin position="518"/>
        <end position="539"/>
    </location>
</feature>
<dbReference type="OrthoDB" id="296386at2759"/>
<feature type="region of interest" description="Disordered" evidence="9">
    <location>
        <begin position="878"/>
        <end position="900"/>
    </location>
</feature>
<evidence type="ECO:0000256" key="6">
    <source>
        <dbReference type="ARBA" id="ARBA00023136"/>
    </source>
</evidence>
<evidence type="ECO:0000256" key="1">
    <source>
        <dbReference type="ARBA" id="ARBA00004651"/>
    </source>
</evidence>
<comment type="caution">
    <text evidence="12">The sequence shown here is derived from an EMBL/GenBank/DDBJ whole genome shotgun (WGS) entry which is preliminary data.</text>
</comment>
<dbReference type="InterPro" id="IPR032394">
    <property type="entry name" value="Anoct_dimer"/>
</dbReference>
<dbReference type="InterPro" id="IPR007632">
    <property type="entry name" value="Anoctamin"/>
</dbReference>
<evidence type="ECO:0000256" key="7">
    <source>
        <dbReference type="ARBA" id="ARBA00023180"/>
    </source>
</evidence>
<feature type="transmembrane region" description="Helical" evidence="8">
    <location>
        <begin position="681"/>
        <end position="704"/>
    </location>
</feature>
<name>A0A6S7GWE4_PARCT</name>
<dbReference type="GO" id="GO:0046983">
    <property type="term" value="F:protein dimerization activity"/>
    <property type="evidence" value="ECO:0007669"/>
    <property type="project" value="InterPro"/>
</dbReference>
<feature type="region of interest" description="Disordered" evidence="9">
    <location>
        <begin position="43"/>
        <end position="64"/>
    </location>
</feature>
<feature type="compositionally biased region" description="Polar residues" evidence="9">
    <location>
        <begin position="891"/>
        <end position="900"/>
    </location>
</feature>
<evidence type="ECO:0000259" key="11">
    <source>
        <dbReference type="Pfam" id="PF16178"/>
    </source>
</evidence>
<protein>
    <recommendedName>
        <fullName evidence="8">Anoctamin</fullName>
    </recommendedName>
</protein>
<evidence type="ECO:0000256" key="8">
    <source>
        <dbReference type="RuleBase" id="RU280814"/>
    </source>
</evidence>
<evidence type="ECO:0000313" key="12">
    <source>
        <dbReference type="EMBL" id="CAB3994316.1"/>
    </source>
</evidence>
<feature type="transmembrane region" description="Helical" evidence="8">
    <location>
        <begin position="397"/>
        <end position="416"/>
    </location>
</feature>
<proteinExistence type="inferred from homology"/>
<evidence type="ECO:0000259" key="10">
    <source>
        <dbReference type="Pfam" id="PF04547"/>
    </source>
</evidence>
<feature type="transmembrane region" description="Helical" evidence="8">
    <location>
        <begin position="839"/>
        <end position="860"/>
    </location>
</feature>
<keyword evidence="13" id="KW-1185">Reference proteome</keyword>
<keyword evidence="3" id="KW-1003">Cell membrane</keyword>
<dbReference type="GO" id="GO:0005886">
    <property type="term" value="C:plasma membrane"/>
    <property type="evidence" value="ECO:0007669"/>
    <property type="project" value="UniProtKB-SubCell"/>
</dbReference>
<feature type="non-terminal residue" evidence="12">
    <location>
        <position position="900"/>
    </location>
</feature>
<evidence type="ECO:0000256" key="2">
    <source>
        <dbReference type="ARBA" id="ARBA00009671"/>
    </source>
</evidence>
<dbReference type="Pfam" id="PF16178">
    <property type="entry name" value="Anoct_dimer"/>
    <property type="match status" value="1"/>
</dbReference>
<evidence type="ECO:0000256" key="5">
    <source>
        <dbReference type="ARBA" id="ARBA00022989"/>
    </source>
</evidence>
<dbReference type="Pfam" id="PF04547">
    <property type="entry name" value="Anoctamin"/>
    <property type="match status" value="1"/>
</dbReference>
<accession>A0A6S7GWE4</accession>
<sequence length="900" mass="103202">LKLAGKSRDSVQTCYKSQDICIFIQNPSTDEGAILLENQVNTPDDEGQNMASPSVNMEPTKNKMRDGSSIVDMVMVYEVPDPSTLDTEKEQQQEADKNTIRDFYINALKAADLLVETDQLAIAKAEDNNENKQATVFFVKIHAPWNVCTKKAEEMFLRMPLQESDIEIRSTLETIFGQRFVESVRAKSPMEIDRNIIPDDKMYFTAYFTEEHEAQFLGVENHETFFSPTDRIRMVERIMEQTAFSENSEHDIGVAKLLYTGAFSGVYPLHDGPCEVPEGGEPANLRQRLRAEWAKFRKWYKFQPLDAIKDYLGTSIGLYFAWLGFYCTMLAPVAFLGFIVFIFGIGSSFSYKPAEDACDSPETAFIMCPLCDKQCWYWYLKISCTYLKVAHWFDNDLSVAFACIMSIWSTLFLEFWKRQQAILGYTWHTLDFEEVEEQVRPEYAAVVTTLRENPATGRMEPYTPKTTLYKKYAGVFSVVAFMITLVLFAVIGVVVYRAAVFGAAASSSDGSIRTNAKIITSMTAAVLNLIAINILKFVYQYVAHWLTNWQNPRTKTDWEDSYTVKMYIYQFVNMYSSLFYIAFFKINLFVGTPGHYLRMGKNRLDGCGAQGCLVELCIQLVIIMVGQQVISNFTEVMIPYLTKLWNERKATKESITHLPQWEQDYFLPAVEGTMFWEYLEVVLQLGFVMMFVAAFPLAPLFAFANGVLEIRVDAINFIRDQRRPMPNMAEDIGAWYPIIDALSSFSVLVNAFVIAFTSDFISKVVYRYSYSPNDSLTGYLDNSLSYFNTSDWSSSAKPQKEYDHVNITEPHLCRYVGYRSSAAGEPFTKQHWEVMAARFAFIFLFQFSMTLIKRFLAWAIPDMPSDLDLKRKREEHIAQQKLHQRPGKVGRQTSQAKTYI</sequence>
<feature type="domain" description="Anoctamin transmembrane" evidence="10">
    <location>
        <begin position="308"/>
        <end position="874"/>
    </location>
</feature>
<feature type="compositionally biased region" description="Polar residues" evidence="9">
    <location>
        <begin position="49"/>
        <end position="59"/>
    </location>
</feature>
<dbReference type="EMBL" id="CACRXK020002436">
    <property type="protein sequence ID" value="CAB3994316.1"/>
    <property type="molecule type" value="Genomic_DNA"/>
</dbReference>
<keyword evidence="7" id="KW-0325">Glycoprotein</keyword>
<feature type="transmembrane region" description="Helical" evidence="8">
    <location>
        <begin position="472"/>
        <end position="497"/>
    </location>
</feature>